<dbReference type="InterPro" id="IPR036236">
    <property type="entry name" value="Znf_C2H2_sf"/>
</dbReference>
<proteinExistence type="predicted"/>
<gene>
    <name evidence="3" type="ORF">MFLAVUS_007518</name>
</gene>
<evidence type="ECO:0000259" key="2">
    <source>
        <dbReference type="PROSITE" id="PS50157"/>
    </source>
</evidence>
<name>A0ABP9Z4K3_9FUNG</name>
<evidence type="ECO:0000313" key="3">
    <source>
        <dbReference type="EMBL" id="GAA5814028.1"/>
    </source>
</evidence>
<accession>A0ABP9Z4K3</accession>
<evidence type="ECO:0000313" key="4">
    <source>
        <dbReference type="Proteomes" id="UP001473302"/>
    </source>
</evidence>
<dbReference type="PROSITE" id="PS00028">
    <property type="entry name" value="ZINC_FINGER_C2H2_1"/>
    <property type="match status" value="1"/>
</dbReference>
<comment type="caution">
    <text evidence="3">The sequence shown here is derived from an EMBL/GenBank/DDBJ whole genome shotgun (WGS) entry which is preliminary data.</text>
</comment>
<dbReference type="EMBL" id="BAABUK010000019">
    <property type="protein sequence ID" value="GAA5814028.1"/>
    <property type="molecule type" value="Genomic_DNA"/>
</dbReference>
<keyword evidence="1" id="KW-0862">Zinc</keyword>
<dbReference type="SUPFAM" id="SSF57667">
    <property type="entry name" value="beta-beta-alpha zinc fingers"/>
    <property type="match status" value="1"/>
</dbReference>
<protein>
    <recommendedName>
        <fullName evidence="2">C2H2-type domain-containing protein</fullName>
    </recommendedName>
</protein>
<organism evidence="3 4">
    <name type="scientific">Mucor flavus</name>
    <dbReference type="NCBI Taxonomy" id="439312"/>
    <lineage>
        <taxon>Eukaryota</taxon>
        <taxon>Fungi</taxon>
        <taxon>Fungi incertae sedis</taxon>
        <taxon>Mucoromycota</taxon>
        <taxon>Mucoromycotina</taxon>
        <taxon>Mucoromycetes</taxon>
        <taxon>Mucorales</taxon>
        <taxon>Mucorineae</taxon>
        <taxon>Mucoraceae</taxon>
        <taxon>Mucor</taxon>
    </lineage>
</organism>
<dbReference type="SMART" id="SM00355">
    <property type="entry name" value="ZnF_C2H2"/>
    <property type="match status" value="1"/>
</dbReference>
<reference evidence="3 4" key="1">
    <citation type="submission" date="2024-04" db="EMBL/GenBank/DDBJ databases">
        <title>genome sequences of Mucor flavus KT1a and Helicostylum pulchrum KT1b strains isolated from the surface of a dry-aged beef.</title>
        <authorList>
            <person name="Toyotome T."/>
            <person name="Hosono M."/>
            <person name="Torimaru M."/>
            <person name="Fukuda K."/>
            <person name="Mikami N."/>
        </authorList>
    </citation>
    <scope>NUCLEOTIDE SEQUENCE [LARGE SCALE GENOMIC DNA]</scope>
    <source>
        <strain evidence="3 4">KT1a</strain>
    </source>
</reference>
<dbReference type="InterPro" id="IPR013087">
    <property type="entry name" value="Znf_C2H2_type"/>
</dbReference>
<dbReference type="PROSITE" id="PS50157">
    <property type="entry name" value="ZINC_FINGER_C2H2_2"/>
    <property type="match status" value="1"/>
</dbReference>
<dbReference type="Proteomes" id="UP001473302">
    <property type="component" value="Unassembled WGS sequence"/>
</dbReference>
<keyword evidence="1" id="KW-0479">Metal-binding</keyword>
<feature type="domain" description="C2H2-type" evidence="2">
    <location>
        <begin position="8"/>
        <end position="32"/>
    </location>
</feature>
<keyword evidence="4" id="KW-1185">Reference proteome</keyword>
<keyword evidence="1" id="KW-0863">Zinc-finger</keyword>
<dbReference type="Gene3D" id="3.30.160.60">
    <property type="entry name" value="Classic Zinc Finger"/>
    <property type="match status" value="1"/>
</dbReference>
<sequence>MHRVLKPFQCLKSGCGRKFSVVSNLRRHFKVHQKPTVSNKLSSEDRLRYVRQLIKTSDVILARQRQAELDQRLLVERSQYNENHEKSDTCLTSIAQPINSNYRYQHYFLVPTISNIVCTKSGTVTNSNSNHHLAGSVAQLPSTWNNVEQNIGGPPKPQFGNYYISTMFDAGRHNPDFCGYNMNNSQ</sequence>
<evidence type="ECO:0000256" key="1">
    <source>
        <dbReference type="PROSITE-ProRule" id="PRU00042"/>
    </source>
</evidence>